<feature type="transmembrane region" description="Helical" evidence="9">
    <location>
        <begin position="115"/>
        <end position="141"/>
    </location>
</feature>
<sequence>MGKGSKGLEEGLKLELWQAAAIAFAGYLGWIATPWLGGQPIGWYVFGRPLIAGTIVGLILGDLPTGMMIGATINALYIGAVTPGGAMAADLNFAGYVGTALAMLTKVSPEVAVTLAVPLGLVGTFTWQLFATVGVFFAHAADRYAEKANIPGLTFMLMGAPQILAFILRFVPAFLVIYFGAPIANNLVALIPAWLTKALTVIGGMLPALGMAVLLKMLNKDNRYMAFFLLGFLAVAALKLPILPVSVVGVALALINLIYTSETSQKEA</sequence>
<evidence type="ECO:0000256" key="2">
    <source>
        <dbReference type="ARBA" id="ARBA00022448"/>
    </source>
</evidence>
<dbReference type="PANTHER" id="PTHR32502">
    <property type="entry name" value="N-ACETYLGALACTOSAMINE PERMEASE II COMPONENT-RELATED"/>
    <property type="match status" value="1"/>
</dbReference>
<dbReference type="Pfam" id="PF03609">
    <property type="entry name" value="EII-Sor"/>
    <property type="match status" value="1"/>
</dbReference>
<dbReference type="EMBL" id="DF238840">
    <property type="protein sequence ID" value="GAF25510.1"/>
    <property type="molecule type" value="Genomic_DNA"/>
</dbReference>
<evidence type="ECO:0000256" key="8">
    <source>
        <dbReference type="ARBA" id="ARBA00023136"/>
    </source>
</evidence>
<reference evidence="10" key="1">
    <citation type="journal article" date="2014" name="Gene">
        <title>Genome-guided analysis of transformation efficiency and carbon dioxide assimilation by Moorella thermoacetica Y72.</title>
        <authorList>
            <person name="Tsukahara K."/>
            <person name="Kita A."/>
            <person name="Nakashimada Y."/>
            <person name="Hoshino T."/>
            <person name="Murakami K."/>
        </authorList>
    </citation>
    <scope>NUCLEOTIDE SEQUENCE [LARGE SCALE GENOMIC DNA]</scope>
    <source>
        <strain evidence="10">Y72</strain>
    </source>
</reference>
<evidence type="ECO:0000256" key="7">
    <source>
        <dbReference type="ARBA" id="ARBA00022989"/>
    </source>
</evidence>
<dbReference type="PANTHER" id="PTHR32502:SF8">
    <property type="entry name" value="N-ACETYLGALACTOSAMINE PERMEASE IIC COMPONENT 1"/>
    <property type="match status" value="1"/>
</dbReference>
<dbReference type="Proteomes" id="UP000063718">
    <property type="component" value="Unassembled WGS sequence"/>
</dbReference>
<keyword evidence="5" id="KW-0598">Phosphotransferase system</keyword>
<feature type="transmembrane region" description="Helical" evidence="9">
    <location>
        <begin position="41"/>
        <end position="63"/>
    </location>
</feature>
<feature type="transmembrane region" description="Helical" evidence="9">
    <location>
        <begin position="191"/>
        <end position="215"/>
    </location>
</feature>
<accession>A0A0S6UDM0</accession>
<keyword evidence="8 9" id="KW-0472">Membrane</keyword>
<evidence type="ECO:0000313" key="10">
    <source>
        <dbReference type="EMBL" id="GAF25510.1"/>
    </source>
</evidence>
<gene>
    <name evidence="10" type="ORF">MTY_0845</name>
</gene>
<dbReference type="AlphaFoldDB" id="A0A0S6UDM0"/>
<dbReference type="PROSITE" id="PS51106">
    <property type="entry name" value="PTS_EIIC_TYPE_4"/>
    <property type="match status" value="1"/>
</dbReference>
<keyword evidence="7 9" id="KW-1133">Transmembrane helix</keyword>
<keyword evidence="3" id="KW-1003">Cell membrane</keyword>
<dbReference type="GO" id="GO:0009401">
    <property type="term" value="P:phosphoenolpyruvate-dependent sugar phosphotransferase system"/>
    <property type="evidence" value="ECO:0007669"/>
    <property type="project" value="UniProtKB-KW"/>
</dbReference>
<evidence type="ECO:0000256" key="9">
    <source>
        <dbReference type="SAM" id="Phobius"/>
    </source>
</evidence>
<dbReference type="InterPro" id="IPR050303">
    <property type="entry name" value="GatZ_KbaZ_carbometab"/>
</dbReference>
<evidence type="ECO:0000256" key="3">
    <source>
        <dbReference type="ARBA" id="ARBA00022475"/>
    </source>
</evidence>
<keyword evidence="6 9" id="KW-0812">Transmembrane</keyword>
<organism evidence="10">
    <name type="scientific">Moorella thermoacetica Y72</name>
    <dbReference type="NCBI Taxonomy" id="1325331"/>
    <lineage>
        <taxon>Bacteria</taxon>
        <taxon>Bacillati</taxon>
        <taxon>Bacillota</taxon>
        <taxon>Clostridia</taxon>
        <taxon>Neomoorellales</taxon>
        <taxon>Neomoorellaceae</taxon>
        <taxon>Neomoorella</taxon>
    </lineage>
</organism>
<protein>
    <submittedName>
        <fullName evidence="10">Phosphotransferase system, mannose/fructose/N-acetylgalactosamine-specific component IIC</fullName>
    </submittedName>
</protein>
<feature type="transmembrane region" description="Helical" evidence="9">
    <location>
        <begin position="153"/>
        <end position="179"/>
    </location>
</feature>
<feature type="transmembrane region" description="Helical" evidence="9">
    <location>
        <begin position="16"/>
        <end position="35"/>
    </location>
</feature>
<keyword evidence="4" id="KW-0762">Sugar transport</keyword>
<evidence type="ECO:0000256" key="4">
    <source>
        <dbReference type="ARBA" id="ARBA00022597"/>
    </source>
</evidence>
<dbReference type="GO" id="GO:0005886">
    <property type="term" value="C:plasma membrane"/>
    <property type="evidence" value="ECO:0007669"/>
    <property type="project" value="UniProtKB-SubCell"/>
</dbReference>
<feature type="transmembrane region" description="Helical" evidence="9">
    <location>
        <begin position="75"/>
        <end position="95"/>
    </location>
</feature>
<proteinExistence type="predicted"/>
<evidence type="ECO:0000256" key="6">
    <source>
        <dbReference type="ARBA" id="ARBA00022692"/>
    </source>
</evidence>
<keyword evidence="10" id="KW-0808">Transferase</keyword>
<name>A0A0S6UDM0_NEOTH</name>
<evidence type="ECO:0000256" key="1">
    <source>
        <dbReference type="ARBA" id="ARBA00004651"/>
    </source>
</evidence>
<dbReference type="GO" id="GO:0016740">
    <property type="term" value="F:transferase activity"/>
    <property type="evidence" value="ECO:0007669"/>
    <property type="project" value="UniProtKB-KW"/>
</dbReference>
<dbReference type="InterPro" id="IPR004700">
    <property type="entry name" value="PTS_IIC_man"/>
</dbReference>
<keyword evidence="2" id="KW-0813">Transport</keyword>
<evidence type="ECO:0000256" key="5">
    <source>
        <dbReference type="ARBA" id="ARBA00022683"/>
    </source>
</evidence>
<feature type="transmembrane region" description="Helical" evidence="9">
    <location>
        <begin position="227"/>
        <end position="259"/>
    </location>
</feature>
<comment type="subcellular location">
    <subcellularLocation>
        <location evidence="1">Cell membrane</location>
        <topology evidence="1">Multi-pass membrane protein</topology>
    </subcellularLocation>
</comment>